<dbReference type="InterPro" id="IPR033116">
    <property type="entry name" value="TRYPSIN_SER"/>
</dbReference>
<dbReference type="InterPro" id="IPR001254">
    <property type="entry name" value="Trypsin_dom"/>
</dbReference>
<keyword evidence="6" id="KW-0325">Glycoprotein</keyword>
<keyword evidence="3 7" id="KW-0378">Hydrolase</keyword>
<feature type="chain" id="PRO_5034367206" evidence="9">
    <location>
        <begin position="24"/>
        <end position="641"/>
    </location>
</feature>
<dbReference type="Ensembl" id="ENSOKIT00005079156.1">
    <property type="protein sequence ID" value="ENSOKIP00005074282.1"/>
    <property type="gene ID" value="ENSOKIG00005032076.1"/>
</dbReference>
<sequence>MEVCKALCLVTLLVTLFSKVSHSQLDVCGISPLNTRIVGGQDAPPGSWPWQASLQRSGSHFCGGSLINKEWVLTAAHCFPSTSTLYLVVYLGRQNQQGSNPNEVSRTVTQIICHPNYIRRTNDNDMCLLKLSSSVTFTNYIRPVCLAAQGSSFYAGTTSWVTGWGTLSSGGSLPQVLQEVDVPVVGNRQCNCNYGAGSITDNMICAGLSAGGKDSCQGDSGGPLVSKQGTRWIQSGVVSFGNGCAMANFPGVYARVSQYQTWINSKITSDQPGFITFSSNGTDSDLSVTCTALPSVRITTTTPPTTTPAPVVCGSTSASLNSRIGGGSSLATAGLWPWIASLQKNGAHVCGGTLVAVDSVMSDASCFSSQPNASQWTVILGRLKQNGSNPNEVTLNVINITMSNLMGNNVAILRLASQPKLSNYIQPICVDQGTSTFSTGTKCWVAGWGTGQGGAEQVLQEFQTSVVECVNVSSSDNICTGPVTLLQGDVGGPLMCKQGSSWFQTAVLTVGSSDNATSGNATSGNATSGNATSDNATSDNATSGNATSGNATSGNATSTNGTSKARLSRSLRASPNQVFTKTPHFKDFLTSILGTLLLPTTTTAPTTPSAGGTSGASPAHSSFSLFLVLFSLSSVLLLGWD</sequence>
<evidence type="ECO:0000256" key="9">
    <source>
        <dbReference type="SAM" id="SignalP"/>
    </source>
</evidence>
<keyword evidence="2 9" id="KW-0732">Signal</keyword>
<dbReference type="PANTHER" id="PTHR24253">
    <property type="entry name" value="TRANSMEMBRANE PROTEASE SERINE"/>
    <property type="match status" value="1"/>
</dbReference>
<dbReference type="Gene3D" id="2.40.10.10">
    <property type="entry name" value="Trypsin-like serine proteases"/>
    <property type="match status" value="2"/>
</dbReference>
<evidence type="ECO:0000256" key="3">
    <source>
        <dbReference type="ARBA" id="ARBA00022801"/>
    </source>
</evidence>
<keyword evidence="12" id="KW-1185">Reference proteome</keyword>
<dbReference type="InterPro" id="IPR018114">
    <property type="entry name" value="TRYPSIN_HIS"/>
</dbReference>
<feature type="signal peptide" evidence="9">
    <location>
        <begin position="1"/>
        <end position="23"/>
    </location>
</feature>
<evidence type="ECO:0000313" key="12">
    <source>
        <dbReference type="Proteomes" id="UP000694557"/>
    </source>
</evidence>
<dbReference type="PROSITE" id="PS00135">
    <property type="entry name" value="TRYPSIN_SER"/>
    <property type="match status" value="1"/>
</dbReference>
<evidence type="ECO:0000256" key="5">
    <source>
        <dbReference type="ARBA" id="ARBA00023157"/>
    </source>
</evidence>
<dbReference type="PRINTS" id="PR00722">
    <property type="entry name" value="CHYMOTRYPSIN"/>
</dbReference>
<evidence type="ECO:0000256" key="8">
    <source>
        <dbReference type="SAM" id="MobiDB-lite"/>
    </source>
</evidence>
<dbReference type="InterPro" id="IPR001314">
    <property type="entry name" value="Peptidase_S1A"/>
</dbReference>
<keyword evidence="5" id="KW-1015">Disulfide bond</keyword>
<dbReference type="Pfam" id="PF00089">
    <property type="entry name" value="Trypsin"/>
    <property type="match status" value="2"/>
</dbReference>
<feature type="compositionally biased region" description="Low complexity" evidence="8">
    <location>
        <begin position="540"/>
        <end position="574"/>
    </location>
</feature>
<accession>A0A8C7IJK2</accession>
<dbReference type="PROSITE" id="PS00134">
    <property type="entry name" value="TRYPSIN_HIS"/>
    <property type="match status" value="1"/>
</dbReference>
<feature type="compositionally biased region" description="Polar residues" evidence="8">
    <location>
        <begin position="515"/>
        <end position="539"/>
    </location>
</feature>
<dbReference type="CDD" id="cd00190">
    <property type="entry name" value="Tryp_SPc"/>
    <property type="match status" value="2"/>
</dbReference>
<dbReference type="InterPro" id="IPR009003">
    <property type="entry name" value="Peptidase_S1_PA"/>
</dbReference>
<keyword evidence="4 7" id="KW-0720">Serine protease</keyword>
<dbReference type="PROSITE" id="PS50240">
    <property type="entry name" value="TRYPSIN_DOM"/>
    <property type="match status" value="2"/>
</dbReference>
<dbReference type="GO" id="GO:0006508">
    <property type="term" value="P:proteolysis"/>
    <property type="evidence" value="ECO:0007669"/>
    <property type="project" value="UniProtKB-KW"/>
</dbReference>
<reference evidence="11" key="1">
    <citation type="submission" date="2025-08" db="UniProtKB">
        <authorList>
            <consortium name="Ensembl"/>
        </authorList>
    </citation>
    <scope>IDENTIFICATION</scope>
</reference>
<dbReference type="PANTHER" id="PTHR24253:SF144">
    <property type="entry name" value="CHYMOTRYPSIN-LIKE PROTEASE CTRL-1-RELATED"/>
    <property type="match status" value="1"/>
</dbReference>
<keyword evidence="1 7" id="KW-0645">Protease</keyword>
<feature type="domain" description="Peptidase S1" evidence="10">
    <location>
        <begin position="324"/>
        <end position="594"/>
    </location>
</feature>
<organism evidence="11 12">
    <name type="scientific">Oncorhynchus kisutch</name>
    <name type="common">Coho salmon</name>
    <name type="synonym">Salmo kisutch</name>
    <dbReference type="NCBI Taxonomy" id="8019"/>
    <lineage>
        <taxon>Eukaryota</taxon>
        <taxon>Metazoa</taxon>
        <taxon>Chordata</taxon>
        <taxon>Craniata</taxon>
        <taxon>Vertebrata</taxon>
        <taxon>Euteleostomi</taxon>
        <taxon>Actinopterygii</taxon>
        <taxon>Neopterygii</taxon>
        <taxon>Teleostei</taxon>
        <taxon>Protacanthopterygii</taxon>
        <taxon>Salmoniformes</taxon>
        <taxon>Salmonidae</taxon>
        <taxon>Salmoninae</taxon>
        <taxon>Oncorhynchus</taxon>
    </lineage>
</organism>
<proteinExistence type="predicted"/>
<dbReference type="SMART" id="SM00020">
    <property type="entry name" value="Tryp_SPc"/>
    <property type="match status" value="2"/>
</dbReference>
<evidence type="ECO:0000313" key="11">
    <source>
        <dbReference type="Ensembl" id="ENSOKIP00005074282.1"/>
    </source>
</evidence>
<dbReference type="AlphaFoldDB" id="A0A8C7IJK2"/>
<feature type="region of interest" description="Disordered" evidence="8">
    <location>
        <begin position="515"/>
        <end position="576"/>
    </location>
</feature>
<dbReference type="FunFam" id="2.40.10.10:FF:000057">
    <property type="entry name" value="Zgc:100868"/>
    <property type="match status" value="1"/>
</dbReference>
<reference evidence="11" key="2">
    <citation type="submission" date="2025-09" db="UniProtKB">
        <authorList>
            <consortium name="Ensembl"/>
        </authorList>
    </citation>
    <scope>IDENTIFICATION</scope>
</reference>
<dbReference type="InterPro" id="IPR043504">
    <property type="entry name" value="Peptidase_S1_PA_chymotrypsin"/>
</dbReference>
<name>A0A8C7IJK2_ONCKI</name>
<evidence type="ECO:0000256" key="1">
    <source>
        <dbReference type="ARBA" id="ARBA00022670"/>
    </source>
</evidence>
<gene>
    <name evidence="11" type="primary">LOC109893127</name>
</gene>
<evidence type="ECO:0000256" key="6">
    <source>
        <dbReference type="ARBA" id="ARBA00023180"/>
    </source>
</evidence>
<dbReference type="GeneTree" id="ENSGT00940000163009"/>
<dbReference type="SUPFAM" id="SSF50494">
    <property type="entry name" value="Trypsin-like serine proteases"/>
    <property type="match status" value="2"/>
</dbReference>
<dbReference type="GO" id="GO:0004252">
    <property type="term" value="F:serine-type endopeptidase activity"/>
    <property type="evidence" value="ECO:0007669"/>
    <property type="project" value="InterPro"/>
</dbReference>
<dbReference type="Proteomes" id="UP000694557">
    <property type="component" value="Unassembled WGS sequence"/>
</dbReference>
<evidence type="ECO:0000259" key="10">
    <source>
        <dbReference type="PROSITE" id="PS50240"/>
    </source>
</evidence>
<evidence type="ECO:0000256" key="2">
    <source>
        <dbReference type="ARBA" id="ARBA00022729"/>
    </source>
</evidence>
<evidence type="ECO:0000256" key="4">
    <source>
        <dbReference type="ARBA" id="ARBA00022825"/>
    </source>
</evidence>
<protein>
    <submittedName>
        <fullName evidence="11">Transmembrane protease serine 9-like</fullName>
    </submittedName>
</protein>
<feature type="domain" description="Peptidase S1" evidence="10">
    <location>
        <begin position="37"/>
        <end position="268"/>
    </location>
</feature>
<evidence type="ECO:0000256" key="7">
    <source>
        <dbReference type="RuleBase" id="RU363034"/>
    </source>
</evidence>